<sequence length="577" mass="64246">MLNEFETEICYGALFDAWAKPCGNWNLIRHAATQATDLFSTFSLTENAKGIFSMSFEHTQVAMLDVQMTSKLVVLRQISGVRCEAVVPNRTILKRKAKSSSPFQISVNIFGPREAADEVSEALAKVNAFLQHPQTLNVDVEYHNPDMLIFPGQKTAMNDLIGTSQLLLEESKLSRDVRGILESLGQVAEGDELGYLEGLVSTLTQHQQQGVHFVIQREDELFCRGLSAHISQITGVDSPTQADGILFGLGGLIADVMGIGKTLTILTSILHSANKAQDFSYFGHPVPESEMKHSLTKATLVVVPSVQLMENWESEILRHFSMHTLRHIRFHGPNRLQTVEALTAPDIVITTYATLAADHDSRGLLYRMEWYRVVLDEVSSLASCLENVAVSANGRELSTKLEAVVGRLVSASHSRNKAIVFSYWKTTLHILARLLRASGVVYLQVDGETSFVDRSNRLRAFKEESKAYVLLMTVETGAVGLNLTVANQVHIVEPQWNPSVEEQAVARAVRMGQKREVTIYRYVLQNTVEQNIVKLQERKRSLAKYTLGTKSDQSISDAVQELESVLELNPRKRGLDE</sequence>
<keyword evidence="7" id="KW-1185">Reference proteome</keyword>
<dbReference type="Proteomes" id="UP001265746">
    <property type="component" value="Unassembled WGS sequence"/>
</dbReference>
<dbReference type="InterPro" id="IPR050628">
    <property type="entry name" value="SNF2_RAD54_helicase_TF"/>
</dbReference>
<dbReference type="Gene3D" id="3.40.50.300">
    <property type="entry name" value="P-loop containing nucleotide triphosphate hydrolases"/>
    <property type="match status" value="1"/>
</dbReference>
<proteinExistence type="predicted"/>
<keyword evidence="2" id="KW-0378">Hydrolase</keyword>
<evidence type="ECO:0000259" key="5">
    <source>
        <dbReference type="PROSITE" id="PS51194"/>
    </source>
</evidence>
<evidence type="ECO:0000256" key="3">
    <source>
        <dbReference type="ARBA" id="ARBA00022840"/>
    </source>
</evidence>
<reference evidence="6" key="1">
    <citation type="submission" date="2023-06" db="EMBL/GenBank/DDBJ databases">
        <authorList>
            <person name="Noh H."/>
        </authorList>
    </citation>
    <scope>NUCLEOTIDE SEQUENCE</scope>
    <source>
        <strain evidence="6">DUCC20226</strain>
    </source>
</reference>
<dbReference type="GO" id="GO:0008094">
    <property type="term" value="F:ATP-dependent activity, acting on DNA"/>
    <property type="evidence" value="ECO:0007669"/>
    <property type="project" value="TreeGrafter"/>
</dbReference>
<protein>
    <submittedName>
        <fullName evidence="6">Uncharacterized protein</fullName>
    </submittedName>
</protein>
<organism evidence="6 7">
    <name type="scientific">Phomopsis amygdali</name>
    <name type="common">Fusicoccum amygdali</name>
    <dbReference type="NCBI Taxonomy" id="1214568"/>
    <lineage>
        <taxon>Eukaryota</taxon>
        <taxon>Fungi</taxon>
        <taxon>Dikarya</taxon>
        <taxon>Ascomycota</taxon>
        <taxon>Pezizomycotina</taxon>
        <taxon>Sordariomycetes</taxon>
        <taxon>Sordariomycetidae</taxon>
        <taxon>Diaporthales</taxon>
        <taxon>Diaporthaceae</taxon>
        <taxon>Diaporthe</taxon>
    </lineage>
</organism>
<evidence type="ECO:0000256" key="2">
    <source>
        <dbReference type="ARBA" id="ARBA00022801"/>
    </source>
</evidence>
<dbReference type="SMART" id="SM00490">
    <property type="entry name" value="HELICc"/>
    <property type="match status" value="1"/>
</dbReference>
<feature type="domain" description="Helicase ATP-binding" evidence="4">
    <location>
        <begin position="242"/>
        <end position="412"/>
    </location>
</feature>
<dbReference type="SMART" id="SM00487">
    <property type="entry name" value="DEXDc"/>
    <property type="match status" value="1"/>
</dbReference>
<dbReference type="Pfam" id="PF00271">
    <property type="entry name" value="Helicase_C"/>
    <property type="match status" value="1"/>
</dbReference>
<evidence type="ECO:0000256" key="1">
    <source>
        <dbReference type="ARBA" id="ARBA00022741"/>
    </source>
</evidence>
<keyword evidence="1" id="KW-0547">Nucleotide-binding</keyword>
<name>A0AAD9S7X4_PHOAM</name>
<dbReference type="EMBL" id="JAUJFL010000006">
    <property type="protein sequence ID" value="KAK2601325.1"/>
    <property type="molecule type" value="Genomic_DNA"/>
</dbReference>
<dbReference type="InterPro" id="IPR014001">
    <property type="entry name" value="Helicase_ATP-bd"/>
</dbReference>
<gene>
    <name evidence="6" type="ORF">N8I77_010781</name>
</gene>
<comment type="caution">
    <text evidence="6">The sequence shown here is derived from an EMBL/GenBank/DDBJ whole genome shotgun (WGS) entry which is preliminary data.</text>
</comment>
<dbReference type="PANTHER" id="PTHR45626">
    <property type="entry name" value="TRANSCRIPTION TERMINATION FACTOR 2-RELATED"/>
    <property type="match status" value="1"/>
</dbReference>
<dbReference type="Gene3D" id="3.40.50.10810">
    <property type="entry name" value="Tandem AAA-ATPase domain"/>
    <property type="match status" value="1"/>
</dbReference>
<dbReference type="CDD" id="cd18793">
    <property type="entry name" value="SF2_C_SNF"/>
    <property type="match status" value="1"/>
</dbReference>
<dbReference type="Pfam" id="PF00176">
    <property type="entry name" value="SNF2-rel_dom"/>
    <property type="match status" value="1"/>
</dbReference>
<dbReference type="InterPro" id="IPR049730">
    <property type="entry name" value="SNF2/RAD54-like_C"/>
</dbReference>
<accession>A0AAD9S7X4</accession>
<evidence type="ECO:0000313" key="7">
    <source>
        <dbReference type="Proteomes" id="UP001265746"/>
    </source>
</evidence>
<evidence type="ECO:0000313" key="6">
    <source>
        <dbReference type="EMBL" id="KAK2601325.1"/>
    </source>
</evidence>
<dbReference type="AlphaFoldDB" id="A0AAD9S7X4"/>
<dbReference type="InterPro" id="IPR001650">
    <property type="entry name" value="Helicase_C-like"/>
</dbReference>
<feature type="domain" description="Helicase C-terminal" evidence="5">
    <location>
        <begin position="400"/>
        <end position="563"/>
    </location>
</feature>
<dbReference type="GO" id="GO:0005524">
    <property type="term" value="F:ATP binding"/>
    <property type="evidence" value="ECO:0007669"/>
    <property type="project" value="UniProtKB-KW"/>
</dbReference>
<dbReference type="PROSITE" id="PS51194">
    <property type="entry name" value="HELICASE_CTER"/>
    <property type="match status" value="1"/>
</dbReference>
<dbReference type="PANTHER" id="PTHR45626:SF22">
    <property type="entry name" value="DNA REPAIR PROTEIN RAD5"/>
    <property type="match status" value="1"/>
</dbReference>
<dbReference type="InterPro" id="IPR000330">
    <property type="entry name" value="SNF2_N"/>
</dbReference>
<dbReference type="InterPro" id="IPR038718">
    <property type="entry name" value="SNF2-like_sf"/>
</dbReference>
<dbReference type="PROSITE" id="PS51192">
    <property type="entry name" value="HELICASE_ATP_BIND_1"/>
    <property type="match status" value="1"/>
</dbReference>
<dbReference type="GO" id="GO:0006281">
    <property type="term" value="P:DNA repair"/>
    <property type="evidence" value="ECO:0007669"/>
    <property type="project" value="TreeGrafter"/>
</dbReference>
<keyword evidence="3" id="KW-0067">ATP-binding</keyword>
<dbReference type="SUPFAM" id="SSF52540">
    <property type="entry name" value="P-loop containing nucleoside triphosphate hydrolases"/>
    <property type="match status" value="2"/>
</dbReference>
<dbReference type="InterPro" id="IPR027417">
    <property type="entry name" value="P-loop_NTPase"/>
</dbReference>
<dbReference type="GO" id="GO:0016787">
    <property type="term" value="F:hydrolase activity"/>
    <property type="evidence" value="ECO:0007669"/>
    <property type="project" value="UniProtKB-KW"/>
</dbReference>
<evidence type="ECO:0000259" key="4">
    <source>
        <dbReference type="PROSITE" id="PS51192"/>
    </source>
</evidence>
<dbReference type="GO" id="GO:0005634">
    <property type="term" value="C:nucleus"/>
    <property type="evidence" value="ECO:0007669"/>
    <property type="project" value="TreeGrafter"/>
</dbReference>